<keyword evidence="5" id="KW-0479">Metal-binding</keyword>
<gene>
    <name evidence="17" type="ORF">PHET_05596</name>
</gene>
<evidence type="ECO:0000256" key="15">
    <source>
        <dbReference type="SAM" id="MobiDB-lite"/>
    </source>
</evidence>
<evidence type="ECO:0000256" key="1">
    <source>
        <dbReference type="ARBA" id="ARBA00004123"/>
    </source>
</evidence>
<keyword evidence="9" id="KW-0007">Acetylation</keyword>
<dbReference type="Gene3D" id="1.10.10.10">
    <property type="entry name" value="Winged helix-like DNA-binding domain superfamily/Winged helix DNA-binding domain"/>
    <property type="match status" value="1"/>
</dbReference>
<protein>
    <recommendedName>
        <fullName evidence="3 14">Histone acetyltransferase</fullName>
        <ecNumber evidence="3 14">2.3.1.48</ecNumber>
    </recommendedName>
</protein>
<dbReference type="AlphaFoldDB" id="A0A8J4SXH4"/>
<evidence type="ECO:0000256" key="4">
    <source>
        <dbReference type="ARBA" id="ARBA00022679"/>
    </source>
</evidence>
<comment type="caution">
    <text evidence="17">The sequence shown here is derived from an EMBL/GenBank/DDBJ whole genome shotgun (WGS) entry which is preliminary data.</text>
</comment>
<comment type="subcellular location">
    <subcellularLocation>
        <location evidence="1 14">Nucleus</location>
    </subcellularLocation>
</comment>
<dbReference type="GO" id="GO:0003682">
    <property type="term" value="F:chromatin binding"/>
    <property type="evidence" value="ECO:0007669"/>
    <property type="project" value="TreeGrafter"/>
</dbReference>
<dbReference type="Pfam" id="PF01853">
    <property type="entry name" value="MOZ_SAS"/>
    <property type="match status" value="1"/>
</dbReference>
<keyword evidence="10" id="KW-0805">Transcription regulation</keyword>
<evidence type="ECO:0000256" key="5">
    <source>
        <dbReference type="ARBA" id="ARBA00022723"/>
    </source>
</evidence>
<keyword evidence="7" id="KW-0862">Zinc</keyword>
<dbReference type="GO" id="GO:0000785">
    <property type="term" value="C:chromatin"/>
    <property type="evidence" value="ECO:0007669"/>
    <property type="project" value="TreeGrafter"/>
</dbReference>
<evidence type="ECO:0000256" key="14">
    <source>
        <dbReference type="RuleBase" id="RU361211"/>
    </source>
</evidence>
<evidence type="ECO:0000256" key="6">
    <source>
        <dbReference type="ARBA" id="ARBA00022771"/>
    </source>
</evidence>
<evidence type="ECO:0000256" key="2">
    <source>
        <dbReference type="ARBA" id="ARBA00010107"/>
    </source>
</evidence>
<dbReference type="SUPFAM" id="SSF103637">
    <property type="entry name" value="CCHHC domain"/>
    <property type="match status" value="1"/>
</dbReference>
<comment type="similarity">
    <text evidence="2 14">Belongs to the MYST (SAS/MOZ) family.</text>
</comment>
<dbReference type="InterPro" id="IPR002515">
    <property type="entry name" value="Znf_C2H2C"/>
</dbReference>
<feature type="active site" description="Proton donor/acceptor" evidence="13">
    <location>
        <position position="400"/>
    </location>
</feature>
<name>A0A8J4SXH4_9TREM</name>
<evidence type="ECO:0000256" key="3">
    <source>
        <dbReference type="ARBA" id="ARBA00013184"/>
    </source>
</evidence>
<evidence type="ECO:0000256" key="9">
    <source>
        <dbReference type="ARBA" id="ARBA00022990"/>
    </source>
</evidence>
<dbReference type="Gene3D" id="4.10.320.30">
    <property type="match status" value="1"/>
</dbReference>
<feature type="compositionally biased region" description="Polar residues" evidence="15">
    <location>
        <begin position="192"/>
        <end position="203"/>
    </location>
</feature>
<dbReference type="EMBL" id="LUCH01002888">
    <property type="protein sequence ID" value="KAF5400826.1"/>
    <property type="molecule type" value="Genomic_DNA"/>
</dbReference>
<dbReference type="InterPro" id="IPR050603">
    <property type="entry name" value="MYST_HAT"/>
</dbReference>
<dbReference type="SUPFAM" id="SSF55729">
    <property type="entry name" value="Acyl-CoA N-acyltransferases (Nat)"/>
    <property type="match status" value="1"/>
</dbReference>
<dbReference type="GO" id="GO:0006357">
    <property type="term" value="P:regulation of transcription by RNA polymerase II"/>
    <property type="evidence" value="ECO:0007669"/>
    <property type="project" value="TreeGrafter"/>
</dbReference>
<keyword evidence="4" id="KW-0808">Transferase</keyword>
<dbReference type="GO" id="GO:0008270">
    <property type="term" value="F:zinc ion binding"/>
    <property type="evidence" value="ECO:0007669"/>
    <property type="project" value="UniProtKB-KW"/>
</dbReference>
<dbReference type="Pfam" id="PF17772">
    <property type="entry name" value="zf-MYST"/>
    <property type="match status" value="1"/>
</dbReference>
<keyword evidence="6" id="KW-0863">Zinc-finger</keyword>
<keyword evidence="18" id="KW-1185">Reference proteome</keyword>
<dbReference type="GO" id="GO:0005634">
    <property type="term" value="C:nucleus"/>
    <property type="evidence" value="ECO:0007669"/>
    <property type="project" value="UniProtKB-SubCell"/>
</dbReference>
<evidence type="ECO:0000256" key="10">
    <source>
        <dbReference type="ARBA" id="ARBA00023015"/>
    </source>
</evidence>
<dbReference type="InterPro" id="IPR002717">
    <property type="entry name" value="HAT_MYST-type"/>
</dbReference>
<organism evidence="17 18">
    <name type="scientific">Paragonimus heterotremus</name>
    <dbReference type="NCBI Taxonomy" id="100268"/>
    <lineage>
        <taxon>Eukaryota</taxon>
        <taxon>Metazoa</taxon>
        <taxon>Spiralia</taxon>
        <taxon>Lophotrochozoa</taxon>
        <taxon>Platyhelminthes</taxon>
        <taxon>Trematoda</taxon>
        <taxon>Digenea</taxon>
        <taxon>Plagiorchiida</taxon>
        <taxon>Troglotremata</taxon>
        <taxon>Troglotrematidae</taxon>
        <taxon>Paragonimus</taxon>
    </lineage>
</organism>
<comment type="catalytic activity">
    <reaction evidence="14">
        <text>L-lysyl-[protein] + acetyl-CoA = N(6)-acetyl-L-lysyl-[protein] + CoA + H(+)</text>
        <dbReference type="Rhea" id="RHEA:45948"/>
        <dbReference type="Rhea" id="RHEA-COMP:9752"/>
        <dbReference type="Rhea" id="RHEA-COMP:10731"/>
        <dbReference type="ChEBI" id="CHEBI:15378"/>
        <dbReference type="ChEBI" id="CHEBI:29969"/>
        <dbReference type="ChEBI" id="CHEBI:57287"/>
        <dbReference type="ChEBI" id="CHEBI:57288"/>
        <dbReference type="ChEBI" id="CHEBI:61930"/>
        <dbReference type="EC" id="2.3.1.48"/>
    </reaction>
</comment>
<dbReference type="Proteomes" id="UP000748531">
    <property type="component" value="Unassembled WGS sequence"/>
</dbReference>
<evidence type="ECO:0000256" key="7">
    <source>
        <dbReference type="ARBA" id="ARBA00022833"/>
    </source>
</evidence>
<dbReference type="InterPro" id="IPR040706">
    <property type="entry name" value="Zf-MYST"/>
</dbReference>
<dbReference type="Gene3D" id="3.40.630.30">
    <property type="match status" value="1"/>
</dbReference>
<dbReference type="EC" id="2.3.1.48" evidence="3 14"/>
<keyword evidence="12 14" id="KW-0539">Nucleus</keyword>
<evidence type="ECO:0000313" key="18">
    <source>
        <dbReference type="Proteomes" id="UP000748531"/>
    </source>
</evidence>
<evidence type="ECO:0000313" key="17">
    <source>
        <dbReference type="EMBL" id="KAF5400826.1"/>
    </source>
</evidence>
<dbReference type="Gene3D" id="3.30.60.60">
    <property type="entry name" value="N-acetyl transferase-like"/>
    <property type="match status" value="1"/>
</dbReference>
<dbReference type="InterPro" id="IPR036388">
    <property type="entry name" value="WH-like_DNA-bd_sf"/>
</dbReference>
<dbReference type="GO" id="GO:0003712">
    <property type="term" value="F:transcription coregulator activity"/>
    <property type="evidence" value="ECO:0007669"/>
    <property type="project" value="TreeGrafter"/>
</dbReference>
<dbReference type="PROSITE" id="PS51726">
    <property type="entry name" value="MYST_HAT"/>
    <property type="match status" value="1"/>
</dbReference>
<dbReference type="PANTHER" id="PTHR10615:SF161">
    <property type="entry name" value="HISTONE ACETYLTRANSFERASE KAT7"/>
    <property type="match status" value="1"/>
</dbReference>
<dbReference type="PANTHER" id="PTHR10615">
    <property type="entry name" value="HISTONE ACETYLTRANSFERASE"/>
    <property type="match status" value="1"/>
</dbReference>
<evidence type="ECO:0000256" key="8">
    <source>
        <dbReference type="ARBA" id="ARBA00022853"/>
    </source>
</evidence>
<dbReference type="OrthoDB" id="787137at2759"/>
<keyword evidence="8" id="KW-0156">Chromatin regulator</keyword>
<feature type="region of interest" description="Disordered" evidence="15">
    <location>
        <begin position="182"/>
        <end position="206"/>
    </location>
</feature>
<evidence type="ECO:0000256" key="12">
    <source>
        <dbReference type="ARBA" id="ARBA00023242"/>
    </source>
</evidence>
<evidence type="ECO:0000256" key="13">
    <source>
        <dbReference type="PIRSR" id="PIRSR602717-51"/>
    </source>
</evidence>
<evidence type="ECO:0000256" key="11">
    <source>
        <dbReference type="ARBA" id="ARBA00023163"/>
    </source>
</evidence>
<evidence type="ECO:0000259" key="16">
    <source>
        <dbReference type="PROSITE" id="PS51726"/>
    </source>
</evidence>
<reference evidence="17" key="1">
    <citation type="submission" date="2019-05" db="EMBL/GenBank/DDBJ databases">
        <title>Annotation for the trematode Paragonimus heterotremus.</title>
        <authorList>
            <person name="Choi Y.-J."/>
        </authorList>
    </citation>
    <scope>NUCLEOTIDE SEQUENCE</scope>
    <source>
        <strain evidence="17">LC</strain>
    </source>
</reference>
<sequence>MKNLTRGSKVRGRRKVVKSGQKIVSWARKQKQKTLAPTGGISLRVPLSCPLIGCLGNGHVNGIDLSHVTLSGCPSYHNLPFEKWAEMRAREDGLVSPVQLRLNHDVSPTTSPSKIAKLPHFVERSHQLRTTTKEPILDKLASPMELYQFRCAQQRLVADKENEAKEHLILCARIATRMASDDSERDDPLETLHSTSTNGNATRPHSGEHIGLAMEQRIRTVCLGDWHLEPIYSSAYPPDIACLPIIYVCEYCLTPMRYCVSSERHRQKCTWAFPPGDEIYRKDHLSFFEVDGEKYPDYCRNLCLLTKLFLQHKTVYEIDQVPTFLFYILTEADADGYHIIGYFSKQKPEDPHDTGLNSVIYNNLSCLLTLPQYQCQGYGRMLIEMSYILSLLENRIGSPERPLSDSGLILYRKYWKWEILTYLSSYLNKTINIRNMSQDLGIAIPDIVSTLLDMKMLAYFRTQYYIVNNKTEVDRLLSSMRPPDASRRIDRSCMCWTPHSIAPTNKPARAKSSSKNKANPSTEDTTS</sequence>
<dbReference type="GO" id="GO:0004402">
    <property type="term" value="F:histone acetyltransferase activity"/>
    <property type="evidence" value="ECO:0007669"/>
    <property type="project" value="InterPro"/>
</dbReference>
<keyword evidence="11" id="KW-0804">Transcription</keyword>
<accession>A0A8J4SXH4</accession>
<feature type="region of interest" description="Disordered" evidence="15">
    <location>
        <begin position="503"/>
        <end position="527"/>
    </location>
</feature>
<dbReference type="InterPro" id="IPR016181">
    <property type="entry name" value="Acyl_CoA_acyltransferase"/>
</dbReference>
<proteinExistence type="inferred from homology"/>
<dbReference type="PROSITE" id="PS51802">
    <property type="entry name" value="ZF_CCHHC"/>
    <property type="match status" value="1"/>
</dbReference>
<dbReference type="InterPro" id="IPR036060">
    <property type="entry name" value="Znf_C2H2C_sf"/>
</dbReference>
<feature type="domain" description="MYST-type HAT" evidence="16">
    <location>
        <begin position="213"/>
        <end position="498"/>
    </location>
</feature>